<organism evidence="2 3">
    <name type="scientific">Cyphomyrmex costatus</name>
    <dbReference type="NCBI Taxonomy" id="456900"/>
    <lineage>
        <taxon>Eukaryota</taxon>
        <taxon>Metazoa</taxon>
        <taxon>Ecdysozoa</taxon>
        <taxon>Arthropoda</taxon>
        <taxon>Hexapoda</taxon>
        <taxon>Insecta</taxon>
        <taxon>Pterygota</taxon>
        <taxon>Neoptera</taxon>
        <taxon>Endopterygota</taxon>
        <taxon>Hymenoptera</taxon>
        <taxon>Apocrita</taxon>
        <taxon>Aculeata</taxon>
        <taxon>Formicoidea</taxon>
        <taxon>Formicidae</taxon>
        <taxon>Myrmicinae</taxon>
        <taxon>Cyphomyrmex</taxon>
    </lineage>
</organism>
<feature type="region of interest" description="Disordered" evidence="1">
    <location>
        <begin position="1"/>
        <end position="114"/>
    </location>
</feature>
<feature type="compositionally biased region" description="Low complexity" evidence="1">
    <location>
        <begin position="80"/>
        <end position="91"/>
    </location>
</feature>
<protein>
    <submittedName>
        <fullName evidence="2">Uncharacterized protein</fullName>
    </submittedName>
</protein>
<feature type="compositionally biased region" description="Polar residues" evidence="1">
    <location>
        <begin position="1"/>
        <end position="14"/>
    </location>
</feature>
<dbReference type="Proteomes" id="UP000078542">
    <property type="component" value="Unassembled WGS sequence"/>
</dbReference>
<keyword evidence="3" id="KW-1185">Reference proteome</keyword>
<reference evidence="2 3" key="1">
    <citation type="submission" date="2016-03" db="EMBL/GenBank/DDBJ databases">
        <title>Cyphomyrmex costatus WGS genome.</title>
        <authorList>
            <person name="Nygaard S."/>
            <person name="Hu H."/>
            <person name="Boomsma J."/>
            <person name="Zhang G."/>
        </authorList>
    </citation>
    <scope>NUCLEOTIDE SEQUENCE [LARGE SCALE GENOMIC DNA]</scope>
    <source>
        <strain evidence="2">MS0001</strain>
        <tissue evidence="2">Whole body</tissue>
    </source>
</reference>
<feature type="compositionally biased region" description="Basic and acidic residues" evidence="1">
    <location>
        <begin position="54"/>
        <end position="63"/>
    </location>
</feature>
<evidence type="ECO:0000313" key="3">
    <source>
        <dbReference type="Proteomes" id="UP000078542"/>
    </source>
</evidence>
<accession>A0A195D4J3</accession>
<gene>
    <name evidence="2" type="ORF">ALC62_01272</name>
</gene>
<evidence type="ECO:0000313" key="2">
    <source>
        <dbReference type="EMBL" id="KYN07761.1"/>
    </source>
</evidence>
<name>A0A195D4J3_9HYME</name>
<dbReference type="AlphaFoldDB" id="A0A195D4J3"/>
<sequence>MRSQSQRTFATNASVVGKGQGRGTEQSLVGRVDRDTTVVDGNSRPRARQVAFGRGERGSEARRLISTCERTRRGGGGENPRGFRSARSAGSRCRERRSAQRGAPCASEAAGSNEERNVVVRQYTSWCRHAGSRLLDQMY</sequence>
<proteinExistence type="predicted"/>
<evidence type="ECO:0000256" key="1">
    <source>
        <dbReference type="SAM" id="MobiDB-lite"/>
    </source>
</evidence>
<dbReference type="EMBL" id="KQ976870">
    <property type="protein sequence ID" value="KYN07761.1"/>
    <property type="molecule type" value="Genomic_DNA"/>
</dbReference>